<comment type="caution">
    <text evidence="1">The sequence shown here is derived from an EMBL/GenBank/DDBJ whole genome shotgun (WGS) entry which is preliminary data.</text>
</comment>
<protein>
    <recommendedName>
        <fullName evidence="3">Cytochrome P450</fullName>
    </recommendedName>
</protein>
<sequence length="88" mass="10148">MEAIARPTQRLEEYAKQYGDIFISKSSGLRPFVLFSHSQAIQQILTADPNLFDFDIENQMIHPLVGDYSLGSCALIRNSRIKEVRRKY</sequence>
<dbReference type="STRING" id="1618023.UH38_00295"/>
<proteinExistence type="predicted"/>
<dbReference type="AlphaFoldDB" id="A0A0D8ZY21"/>
<dbReference type="GO" id="GO:0016705">
    <property type="term" value="F:oxidoreductase activity, acting on paired donors, with incorporation or reduction of molecular oxygen"/>
    <property type="evidence" value="ECO:0007669"/>
    <property type="project" value="InterPro"/>
</dbReference>
<dbReference type="InterPro" id="IPR036396">
    <property type="entry name" value="Cyt_P450_sf"/>
</dbReference>
<dbReference type="GO" id="GO:0005506">
    <property type="term" value="F:iron ion binding"/>
    <property type="evidence" value="ECO:0007669"/>
    <property type="project" value="InterPro"/>
</dbReference>
<evidence type="ECO:0000313" key="2">
    <source>
        <dbReference type="Proteomes" id="UP000032452"/>
    </source>
</evidence>
<dbReference type="GO" id="GO:0020037">
    <property type="term" value="F:heme binding"/>
    <property type="evidence" value="ECO:0007669"/>
    <property type="project" value="InterPro"/>
</dbReference>
<dbReference type="SUPFAM" id="SSF48264">
    <property type="entry name" value="Cytochrome P450"/>
    <property type="match status" value="1"/>
</dbReference>
<dbReference type="Proteomes" id="UP000032452">
    <property type="component" value="Unassembled WGS sequence"/>
</dbReference>
<name>A0A0D8ZY21_9CYAN</name>
<dbReference type="EMBL" id="JYON01000001">
    <property type="protein sequence ID" value="KJH73282.1"/>
    <property type="molecule type" value="Genomic_DNA"/>
</dbReference>
<evidence type="ECO:0008006" key="3">
    <source>
        <dbReference type="Google" id="ProtNLM"/>
    </source>
</evidence>
<gene>
    <name evidence="1" type="ORF">UH38_00295</name>
</gene>
<evidence type="ECO:0000313" key="1">
    <source>
        <dbReference type="EMBL" id="KJH73282.1"/>
    </source>
</evidence>
<organism evidence="1 2">
    <name type="scientific">Aliterella atlantica CENA595</name>
    <dbReference type="NCBI Taxonomy" id="1618023"/>
    <lineage>
        <taxon>Bacteria</taxon>
        <taxon>Bacillati</taxon>
        <taxon>Cyanobacteriota</taxon>
        <taxon>Cyanophyceae</taxon>
        <taxon>Chroococcidiopsidales</taxon>
        <taxon>Aliterellaceae</taxon>
        <taxon>Aliterella</taxon>
    </lineage>
</organism>
<keyword evidence="2" id="KW-1185">Reference proteome</keyword>
<dbReference type="RefSeq" id="WP_045052615.1">
    <property type="nucleotide sequence ID" value="NZ_CAWMDP010000017.1"/>
</dbReference>
<accession>A0A0D8ZY21</accession>
<dbReference type="GO" id="GO:0004497">
    <property type="term" value="F:monooxygenase activity"/>
    <property type="evidence" value="ECO:0007669"/>
    <property type="project" value="InterPro"/>
</dbReference>
<reference evidence="1 2" key="1">
    <citation type="submission" date="2015-02" db="EMBL/GenBank/DDBJ databases">
        <title>Draft genome of a novel marine cyanobacterium (Chroococcales) isolated from South Atlantic Ocean.</title>
        <authorList>
            <person name="Rigonato J."/>
            <person name="Alvarenga D.O."/>
            <person name="Branco L.H."/>
            <person name="Varani A.M."/>
            <person name="Brandini F.P."/>
            <person name="Fiore M.F."/>
        </authorList>
    </citation>
    <scope>NUCLEOTIDE SEQUENCE [LARGE SCALE GENOMIC DNA]</scope>
    <source>
        <strain evidence="1 2">CENA595</strain>
    </source>
</reference>
<dbReference type="Gene3D" id="1.10.630.10">
    <property type="entry name" value="Cytochrome P450"/>
    <property type="match status" value="1"/>
</dbReference>